<dbReference type="RefSeq" id="WP_031575628.1">
    <property type="nucleotide sequence ID" value="NZ_CP045571.1"/>
</dbReference>
<dbReference type="EMBL" id="CP045571">
    <property type="protein sequence ID" value="QFX96757.1"/>
    <property type="molecule type" value="Genomic_DNA"/>
</dbReference>
<accession>A0A5P9XRP9</accession>
<dbReference type="KEGG" id="atx:GCD22_02574"/>
<evidence type="ECO:0000313" key="2">
    <source>
        <dbReference type="EMBL" id="QFX96757.1"/>
    </source>
</evidence>
<organism evidence="2 3">
    <name type="scientific">Acidithiobacillus thiooxidans ATCC 19377</name>
    <dbReference type="NCBI Taxonomy" id="637390"/>
    <lineage>
        <taxon>Bacteria</taxon>
        <taxon>Pseudomonadati</taxon>
        <taxon>Pseudomonadota</taxon>
        <taxon>Acidithiobacillia</taxon>
        <taxon>Acidithiobacillales</taxon>
        <taxon>Acidithiobacillaceae</taxon>
        <taxon>Acidithiobacillus</taxon>
    </lineage>
</organism>
<proteinExistence type="predicted"/>
<dbReference type="AlphaFoldDB" id="A0A5P9XRP9"/>
<dbReference type="GeneID" id="60696835"/>
<feature type="region of interest" description="Disordered" evidence="1">
    <location>
        <begin position="1"/>
        <end position="29"/>
    </location>
</feature>
<gene>
    <name evidence="2" type="ORF">GCD22_02574</name>
</gene>
<feature type="compositionally biased region" description="Basic residues" evidence="1">
    <location>
        <begin position="15"/>
        <end position="24"/>
    </location>
</feature>
<sequence length="230" mass="25984">MTNVLPFPTGGKPAKPSRKKSHRSKSSDNAYGPALLLQDFDDMPVDVLNTIIQAGSLYLAQTGLEPTADELASPCAQFLQTIQGMNALTEAANVLIYQAQRYPELTDQEPVDWLVQRTKTTHKVMRKLDKMLPTDEFILSSNSYGPDFMAEYATNAAMLVVSYFAEDLLVYYDENFIQTKKDRRKVMMLDYRDAYREVIQDCQIHVGAHGFLMKELASAQRALNKAMEEL</sequence>
<protein>
    <submittedName>
        <fullName evidence="2">Uncharacterized protein</fullName>
    </submittedName>
</protein>
<reference evidence="2 3" key="1">
    <citation type="submission" date="2019-10" db="EMBL/GenBank/DDBJ databases">
        <authorList>
            <person name="Wang R."/>
        </authorList>
    </citation>
    <scope>NUCLEOTIDE SEQUENCE [LARGE SCALE GENOMIC DNA]</scope>
    <source>
        <strain evidence="2 3">ATCC 19377</strain>
    </source>
</reference>
<evidence type="ECO:0000256" key="1">
    <source>
        <dbReference type="SAM" id="MobiDB-lite"/>
    </source>
</evidence>
<dbReference type="Proteomes" id="UP000363590">
    <property type="component" value="Chromosome"/>
</dbReference>
<name>A0A5P9XRP9_ACITH</name>
<evidence type="ECO:0000313" key="3">
    <source>
        <dbReference type="Proteomes" id="UP000363590"/>
    </source>
</evidence>